<name>A0A381TH93_9ZZZZ</name>
<accession>A0A381TH93</accession>
<organism evidence="2">
    <name type="scientific">marine metagenome</name>
    <dbReference type="NCBI Taxonomy" id="408172"/>
    <lineage>
        <taxon>unclassified sequences</taxon>
        <taxon>metagenomes</taxon>
        <taxon>ecological metagenomes</taxon>
    </lineage>
</organism>
<gene>
    <name evidence="2" type="ORF">METZ01_LOCUS68274</name>
</gene>
<evidence type="ECO:0000259" key="1">
    <source>
        <dbReference type="Pfam" id="PF14451"/>
    </source>
</evidence>
<dbReference type="Pfam" id="PF14451">
    <property type="entry name" value="Ub-Mut7C"/>
    <property type="match status" value="1"/>
</dbReference>
<dbReference type="InterPro" id="IPR012675">
    <property type="entry name" value="Beta-grasp_dom_sf"/>
</dbReference>
<protein>
    <recommendedName>
        <fullName evidence="1">Ubiquitin Mut7-C domain-containing protein</fullName>
    </recommendedName>
</protein>
<dbReference type="InterPro" id="IPR027798">
    <property type="entry name" value="Ub_Mut7C"/>
</dbReference>
<reference evidence="2" key="1">
    <citation type="submission" date="2018-05" db="EMBL/GenBank/DDBJ databases">
        <authorList>
            <person name="Lanie J.A."/>
            <person name="Ng W.-L."/>
            <person name="Kazmierczak K.M."/>
            <person name="Andrzejewski T.M."/>
            <person name="Davidsen T.M."/>
            <person name="Wayne K.J."/>
            <person name="Tettelin H."/>
            <person name="Glass J.I."/>
            <person name="Rusch D."/>
            <person name="Podicherti R."/>
            <person name="Tsui H.-C.T."/>
            <person name="Winkler M.E."/>
        </authorList>
    </citation>
    <scope>NUCLEOTIDE SEQUENCE</scope>
</reference>
<feature type="domain" description="Ubiquitin Mut7-C" evidence="1">
    <location>
        <begin position="2"/>
        <end position="78"/>
    </location>
</feature>
<proteinExistence type="predicted"/>
<evidence type="ECO:0000313" key="2">
    <source>
        <dbReference type="EMBL" id="SVA15420.1"/>
    </source>
</evidence>
<dbReference type="SUPFAM" id="SSF54285">
    <property type="entry name" value="MoaD/ThiS"/>
    <property type="match status" value="1"/>
</dbReference>
<dbReference type="CDD" id="cd17040">
    <property type="entry name" value="Ubl_MoaD_like"/>
    <property type="match status" value="1"/>
</dbReference>
<sequence>MKITFKLFAGLSEFLPAGAVRNAITLEVPESCSLNDLIDQHRIPRDQVHLVLINGTSRQESERDDPILNGGDAVAMWPPVAGG</sequence>
<dbReference type="Gene3D" id="3.10.20.30">
    <property type="match status" value="1"/>
</dbReference>
<dbReference type="AlphaFoldDB" id="A0A381TH93"/>
<dbReference type="EMBL" id="UINC01004585">
    <property type="protein sequence ID" value="SVA15420.1"/>
    <property type="molecule type" value="Genomic_DNA"/>
</dbReference>
<dbReference type="InterPro" id="IPR016155">
    <property type="entry name" value="Mopterin_synth/thiamin_S_b"/>
</dbReference>